<dbReference type="AlphaFoldDB" id="A0AAV6I0R3"/>
<proteinExistence type="predicted"/>
<dbReference type="EMBL" id="JACTNZ010000012">
    <property type="protein sequence ID" value="KAG5522263.1"/>
    <property type="molecule type" value="Genomic_DNA"/>
</dbReference>
<name>A0AAV6I0R3_9ERIC</name>
<sequence length="126" mass="14574">MRRYFSSMESVGPRNLLIFDSDEGRDTLWHSRAGSNLDELPEEKLPPYTAVAPWLMCRGLHIPKSKYIFCSSAYSRGNKDGESAKSLWISYPDHKRLKIERQDFELALNCPGHCLIVDHRVRSYRG</sequence>
<evidence type="ECO:0000313" key="2">
    <source>
        <dbReference type="Proteomes" id="UP000823749"/>
    </source>
</evidence>
<protein>
    <submittedName>
        <fullName evidence="1">Uncharacterized protein</fullName>
    </submittedName>
</protein>
<keyword evidence="2" id="KW-1185">Reference proteome</keyword>
<organism evidence="1 2">
    <name type="scientific">Rhododendron griersonianum</name>
    <dbReference type="NCBI Taxonomy" id="479676"/>
    <lineage>
        <taxon>Eukaryota</taxon>
        <taxon>Viridiplantae</taxon>
        <taxon>Streptophyta</taxon>
        <taxon>Embryophyta</taxon>
        <taxon>Tracheophyta</taxon>
        <taxon>Spermatophyta</taxon>
        <taxon>Magnoliopsida</taxon>
        <taxon>eudicotyledons</taxon>
        <taxon>Gunneridae</taxon>
        <taxon>Pentapetalae</taxon>
        <taxon>asterids</taxon>
        <taxon>Ericales</taxon>
        <taxon>Ericaceae</taxon>
        <taxon>Ericoideae</taxon>
        <taxon>Rhodoreae</taxon>
        <taxon>Rhododendron</taxon>
    </lineage>
</organism>
<reference evidence="1" key="1">
    <citation type="submission" date="2020-08" db="EMBL/GenBank/DDBJ databases">
        <title>Plant Genome Project.</title>
        <authorList>
            <person name="Zhang R.-G."/>
        </authorList>
    </citation>
    <scope>NUCLEOTIDE SEQUENCE</scope>
    <source>
        <strain evidence="1">WSP0</strain>
        <tissue evidence="1">Leaf</tissue>
    </source>
</reference>
<gene>
    <name evidence="1" type="ORF">RHGRI_034446</name>
</gene>
<comment type="caution">
    <text evidence="1">The sequence shown here is derived from an EMBL/GenBank/DDBJ whole genome shotgun (WGS) entry which is preliminary data.</text>
</comment>
<dbReference type="Proteomes" id="UP000823749">
    <property type="component" value="Chromosome 12"/>
</dbReference>
<evidence type="ECO:0000313" key="1">
    <source>
        <dbReference type="EMBL" id="KAG5522263.1"/>
    </source>
</evidence>
<accession>A0AAV6I0R3</accession>